<evidence type="ECO:0000256" key="1">
    <source>
        <dbReference type="SAM" id="Phobius"/>
    </source>
</evidence>
<name>A0A7M4D2D2_9BACT</name>
<feature type="transmembrane region" description="Helical" evidence="1">
    <location>
        <begin position="199"/>
        <end position="216"/>
    </location>
</feature>
<feature type="transmembrane region" description="Helical" evidence="1">
    <location>
        <begin position="176"/>
        <end position="193"/>
    </location>
</feature>
<dbReference type="RefSeq" id="WP_156194713.1">
    <property type="nucleotide sequence ID" value="NZ_QTZN02000004.1"/>
</dbReference>
<feature type="transmembrane region" description="Helical" evidence="1">
    <location>
        <begin position="27"/>
        <end position="46"/>
    </location>
</feature>
<dbReference type="Proteomes" id="UP000462449">
    <property type="component" value="Unassembled WGS sequence"/>
</dbReference>
<feature type="transmembrane region" description="Helical" evidence="1">
    <location>
        <begin position="58"/>
        <end position="79"/>
    </location>
</feature>
<feature type="transmembrane region" description="Helical" evidence="1">
    <location>
        <begin position="135"/>
        <end position="155"/>
    </location>
</feature>
<reference evidence="2 5" key="2">
    <citation type="submission" date="2019-12" db="EMBL/GenBank/DDBJ databases">
        <title>Draft genome sequence of Labilibaculum sp. strain 44 isolated from deep waters of Black Sea.</title>
        <authorList>
            <person name="Yadav S."/>
            <person name="Villanueva L."/>
        </authorList>
    </citation>
    <scope>NUCLEOTIDE SEQUENCE [LARGE SCALE GENOMIC DNA]</scope>
    <source>
        <strain evidence="2 5">44</strain>
    </source>
</reference>
<accession>A0A7M4D2D2</accession>
<evidence type="ECO:0000313" key="5">
    <source>
        <dbReference type="Proteomes" id="UP000462449"/>
    </source>
</evidence>
<protein>
    <submittedName>
        <fullName evidence="2">Uncharacterized protein</fullName>
    </submittedName>
</protein>
<gene>
    <name evidence="3" type="ORF">DWB62_003185</name>
    <name evidence="2" type="ORF">GNY23_03185</name>
</gene>
<evidence type="ECO:0000313" key="2">
    <source>
        <dbReference type="EMBL" id="MUP36811.1"/>
    </source>
</evidence>
<dbReference type="EMBL" id="QTZN02000004">
    <property type="protein sequence ID" value="MVB06016.1"/>
    <property type="molecule type" value="Genomic_DNA"/>
</dbReference>
<dbReference type="AlphaFoldDB" id="A0A7M4D2D2"/>
<feature type="transmembrane region" description="Helical" evidence="1">
    <location>
        <begin position="91"/>
        <end position="115"/>
    </location>
</feature>
<keyword evidence="1" id="KW-1133">Transmembrane helix</keyword>
<comment type="caution">
    <text evidence="2">The sequence shown here is derived from an EMBL/GenBank/DDBJ whole genome shotgun (WGS) entry which is preliminary data.</text>
</comment>
<keyword evidence="1" id="KW-0812">Transmembrane</keyword>
<organism evidence="2 5">
    <name type="scientific">Labilibaculum euxinus</name>
    <dbReference type="NCBI Taxonomy" id="2686357"/>
    <lineage>
        <taxon>Bacteria</taxon>
        <taxon>Pseudomonadati</taxon>
        <taxon>Bacteroidota</taxon>
        <taxon>Bacteroidia</taxon>
        <taxon>Marinilabiliales</taxon>
        <taxon>Marinifilaceae</taxon>
        <taxon>Labilibaculum</taxon>
    </lineage>
</organism>
<keyword evidence="4" id="KW-1185">Reference proteome</keyword>
<dbReference type="OrthoDB" id="7067750at2"/>
<dbReference type="EMBL" id="WOTW01000004">
    <property type="protein sequence ID" value="MUP36811.1"/>
    <property type="molecule type" value="Genomic_DNA"/>
</dbReference>
<feature type="transmembrane region" description="Helical" evidence="1">
    <location>
        <begin position="237"/>
        <end position="257"/>
    </location>
</feature>
<evidence type="ECO:0000313" key="3">
    <source>
        <dbReference type="EMBL" id="MVB06016.1"/>
    </source>
</evidence>
<keyword evidence="1" id="KW-0472">Membrane</keyword>
<dbReference type="Proteomes" id="UP000285951">
    <property type="component" value="Unassembled WGS sequence"/>
</dbReference>
<sequence>MSTNNLIKSDNSTDTSIRDENTAKLRFDFIGMMFALAIAQVGVELGDFYVKSLSIRDHLYVLTHLLLAIFIISSSWIGWQKSKSKGNNEAITDSFSLSYIVLLVDLFLVIFYFIIVKGVEKPTNTTQIASGDPEVFWSMVIFGIYFIWDIITKLIDIENHETLAWKLKWKTFLKRGYQAPLCFGIIFFLFQPMTEIKTSNSVVILDIALILTFALFRGLKSEHIFQMSNKKARNIRIFVSLIIPLLGVISIFVLNYFDYV</sequence>
<evidence type="ECO:0000313" key="4">
    <source>
        <dbReference type="Proteomes" id="UP000285951"/>
    </source>
</evidence>
<proteinExistence type="predicted"/>
<reference evidence="3 4" key="1">
    <citation type="submission" date="2019-11" db="EMBL/GenBank/DDBJ databases">
        <title>Draft genome sequence of Labilibaculum sp. strain SYP isolated from Black Sea.</title>
        <authorList>
            <person name="Yadav S."/>
            <person name="Villanueva L."/>
        </authorList>
    </citation>
    <scope>NUCLEOTIDE SEQUENCE [LARGE SCALE GENOMIC DNA]</scope>
    <source>
        <strain evidence="3 4">44</strain>
    </source>
</reference>